<evidence type="ECO:0000256" key="2">
    <source>
        <dbReference type="ARBA" id="ARBA00022490"/>
    </source>
</evidence>
<keyword evidence="7 10" id="KW-1208">Phospholipid metabolism</keyword>
<comment type="similarity">
    <text evidence="10">Belongs to the PlsX family.</text>
</comment>
<evidence type="ECO:0000256" key="1">
    <source>
        <dbReference type="ARBA" id="ARBA00001232"/>
    </source>
</evidence>
<comment type="pathway">
    <text evidence="10">Lipid metabolism; phospholipid metabolism.</text>
</comment>
<dbReference type="GO" id="GO:0043811">
    <property type="term" value="F:phosphate:acyl-[acyl carrier protein] acyltransferase activity"/>
    <property type="evidence" value="ECO:0007669"/>
    <property type="project" value="UniProtKB-UniRule"/>
</dbReference>
<comment type="function">
    <text evidence="10">Catalyzes the reversible formation of acyl-phosphate (acyl-PO(4)) from acyl-[acyl-carrier-protein] (acyl-ACP). This enzyme utilizes acyl-ACP as fatty acyl donor, but not acyl-CoA.</text>
</comment>
<keyword evidence="11" id="KW-0012">Acyltransferase</keyword>
<evidence type="ECO:0000256" key="6">
    <source>
        <dbReference type="ARBA" id="ARBA00023209"/>
    </source>
</evidence>
<evidence type="ECO:0000256" key="8">
    <source>
        <dbReference type="ARBA" id="ARBA00024069"/>
    </source>
</evidence>
<name>A0A9D1SNK7_9FIRM</name>
<dbReference type="PIRSF" id="PIRSF002465">
    <property type="entry name" value="Phsphlp_syn_PlsX"/>
    <property type="match status" value="1"/>
</dbReference>
<dbReference type="InterPro" id="IPR003664">
    <property type="entry name" value="FA_synthesis"/>
</dbReference>
<dbReference type="Gene3D" id="3.40.718.10">
    <property type="entry name" value="Isopropylmalate Dehydrogenase"/>
    <property type="match status" value="1"/>
</dbReference>
<evidence type="ECO:0000256" key="4">
    <source>
        <dbReference type="ARBA" id="ARBA00022679"/>
    </source>
</evidence>
<dbReference type="GO" id="GO:0008654">
    <property type="term" value="P:phospholipid biosynthetic process"/>
    <property type="evidence" value="ECO:0007669"/>
    <property type="project" value="UniProtKB-KW"/>
</dbReference>
<keyword evidence="2 10" id="KW-0963">Cytoplasm</keyword>
<gene>
    <name evidence="10 11" type="primary">plsX</name>
    <name evidence="11" type="ORF">IAD23_01635</name>
</gene>
<dbReference type="PANTHER" id="PTHR30100:SF1">
    <property type="entry name" value="PHOSPHATE ACYLTRANSFERASE"/>
    <property type="match status" value="1"/>
</dbReference>
<dbReference type="EMBL" id="DVNM01000008">
    <property type="protein sequence ID" value="HIU68645.1"/>
    <property type="molecule type" value="Genomic_DNA"/>
</dbReference>
<dbReference type="NCBIfam" id="TIGR00182">
    <property type="entry name" value="plsX"/>
    <property type="match status" value="1"/>
</dbReference>
<comment type="subcellular location">
    <subcellularLocation>
        <location evidence="10">Cytoplasm</location>
    </subcellularLocation>
    <text evidence="10">Associated with the membrane possibly through PlsY.</text>
</comment>
<reference evidence="11" key="1">
    <citation type="submission" date="2020-10" db="EMBL/GenBank/DDBJ databases">
        <authorList>
            <person name="Gilroy R."/>
        </authorList>
    </citation>
    <scope>NUCLEOTIDE SEQUENCE</scope>
    <source>
        <strain evidence="11">CHK176-6737</strain>
    </source>
</reference>
<evidence type="ECO:0000256" key="9">
    <source>
        <dbReference type="ARBA" id="ARBA00046608"/>
    </source>
</evidence>
<dbReference type="InterPro" id="IPR012281">
    <property type="entry name" value="Phospholipid_synth_PlsX-like"/>
</dbReference>
<proteinExistence type="inferred from homology"/>
<dbReference type="HAMAP" id="MF_00019">
    <property type="entry name" value="PlsX"/>
    <property type="match status" value="1"/>
</dbReference>
<dbReference type="SUPFAM" id="SSF53659">
    <property type="entry name" value="Isocitrate/Isopropylmalate dehydrogenase-like"/>
    <property type="match status" value="1"/>
</dbReference>
<accession>A0A9D1SNK7</accession>
<evidence type="ECO:0000313" key="12">
    <source>
        <dbReference type="Proteomes" id="UP000824125"/>
    </source>
</evidence>
<dbReference type="GO" id="GO:0006633">
    <property type="term" value="P:fatty acid biosynthetic process"/>
    <property type="evidence" value="ECO:0007669"/>
    <property type="project" value="UniProtKB-UniRule"/>
</dbReference>
<protein>
    <recommendedName>
        <fullName evidence="8 10">Phosphate acyltransferase</fullName>
        <ecNumber evidence="8 10">2.3.1.274</ecNumber>
    </recommendedName>
    <alternativeName>
        <fullName evidence="10">Acyl-ACP phosphotransacylase</fullName>
    </alternativeName>
    <alternativeName>
        <fullName evidence="10">Acyl-[acyl-carrier-protein]--phosphate acyltransferase</fullName>
    </alternativeName>
    <alternativeName>
        <fullName evidence="10">Phosphate-acyl-ACP acyltransferase</fullName>
    </alternativeName>
</protein>
<keyword evidence="5 10" id="KW-0443">Lipid metabolism</keyword>
<dbReference type="EC" id="2.3.1.274" evidence="8 10"/>
<sequence length="331" mass="35440">MKIIVDCFGGDHAPLEILKGSLMAAKEFGVQILLTGRETQIRRCAQENGLDLSGTEIADCPDVVTMHDSPRSVLKEKKDSSMALGFRLLNEGAGDAFVSAGNTGALTVGATLITKRIPGVIRPAIASVMPSAKTPFVLMDCGANAQCRAEMLVQFGRIGSLYMQKIFGLASPRVALANNGAEAEKGTPLQQEAYALLQKSGLNFTGNIEGRDIPFGAADVVVADGFSGNLILKTYEGTAKALMGCIKDVFTHNLRTKLAYLSVKDQMDKLKQQFDYKEYGGAVILGVKKPVVKAHGSADARTFKNAIRQAVLFLQNDLTGEIETMLKGEAH</sequence>
<dbReference type="AlphaFoldDB" id="A0A9D1SNK7"/>
<keyword evidence="3 10" id="KW-0444">Lipid biosynthesis</keyword>
<evidence type="ECO:0000256" key="5">
    <source>
        <dbReference type="ARBA" id="ARBA00023098"/>
    </source>
</evidence>
<dbReference type="Proteomes" id="UP000824125">
    <property type="component" value="Unassembled WGS sequence"/>
</dbReference>
<dbReference type="GO" id="GO:0005737">
    <property type="term" value="C:cytoplasm"/>
    <property type="evidence" value="ECO:0007669"/>
    <property type="project" value="UniProtKB-SubCell"/>
</dbReference>
<comment type="catalytic activity">
    <reaction evidence="1 10">
        <text>a fatty acyl-[ACP] + phosphate = an acyl phosphate + holo-[ACP]</text>
        <dbReference type="Rhea" id="RHEA:42292"/>
        <dbReference type="Rhea" id="RHEA-COMP:9685"/>
        <dbReference type="Rhea" id="RHEA-COMP:14125"/>
        <dbReference type="ChEBI" id="CHEBI:43474"/>
        <dbReference type="ChEBI" id="CHEBI:59918"/>
        <dbReference type="ChEBI" id="CHEBI:64479"/>
        <dbReference type="ChEBI" id="CHEBI:138651"/>
        <dbReference type="EC" id="2.3.1.274"/>
    </reaction>
</comment>
<comment type="subunit">
    <text evidence="9 10">Homodimer. Probably interacts with PlsY.</text>
</comment>
<keyword evidence="6 10" id="KW-0594">Phospholipid biosynthesis</keyword>
<evidence type="ECO:0000313" key="11">
    <source>
        <dbReference type="EMBL" id="HIU68645.1"/>
    </source>
</evidence>
<evidence type="ECO:0000256" key="10">
    <source>
        <dbReference type="HAMAP-Rule" id="MF_00019"/>
    </source>
</evidence>
<dbReference type="Pfam" id="PF02504">
    <property type="entry name" value="FA_synthesis"/>
    <property type="match status" value="1"/>
</dbReference>
<evidence type="ECO:0000256" key="3">
    <source>
        <dbReference type="ARBA" id="ARBA00022516"/>
    </source>
</evidence>
<comment type="caution">
    <text evidence="11">The sequence shown here is derived from an EMBL/GenBank/DDBJ whole genome shotgun (WGS) entry which is preliminary data.</text>
</comment>
<dbReference type="PANTHER" id="PTHR30100">
    <property type="entry name" value="FATTY ACID/PHOSPHOLIPID SYNTHESIS PROTEIN PLSX"/>
    <property type="match status" value="1"/>
</dbReference>
<reference evidence="11" key="2">
    <citation type="journal article" date="2021" name="PeerJ">
        <title>Extensive microbial diversity within the chicken gut microbiome revealed by metagenomics and culture.</title>
        <authorList>
            <person name="Gilroy R."/>
            <person name="Ravi A."/>
            <person name="Getino M."/>
            <person name="Pursley I."/>
            <person name="Horton D.L."/>
            <person name="Alikhan N.F."/>
            <person name="Baker D."/>
            <person name="Gharbi K."/>
            <person name="Hall N."/>
            <person name="Watson M."/>
            <person name="Adriaenssens E.M."/>
            <person name="Foster-Nyarko E."/>
            <person name="Jarju S."/>
            <person name="Secka A."/>
            <person name="Antonio M."/>
            <person name="Oren A."/>
            <person name="Chaudhuri R.R."/>
            <person name="La Ragione R."/>
            <person name="Hildebrand F."/>
            <person name="Pallen M.J."/>
        </authorList>
    </citation>
    <scope>NUCLEOTIDE SEQUENCE</scope>
    <source>
        <strain evidence="11">CHK176-6737</strain>
    </source>
</reference>
<organism evidence="11 12">
    <name type="scientific">Candidatus Scybalenecus merdavium</name>
    <dbReference type="NCBI Taxonomy" id="2840939"/>
    <lineage>
        <taxon>Bacteria</taxon>
        <taxon>Bacillati</taxon>
        <taxon>Bacillota</taxon>
        <taxon>Clostridia</taxon>
        <taxon>Eubacteriales</taxon>
        <taxon>Oscillospiraceae</taxon>
        <taxon>Oscillospiraceae incertae sedis</taxon>
        <taxon>Candidatus Scybalenecus</taxon>
    </lineage>
</organism>
<evidence type="ECO:0000256" key="7">
    <source>
        <dbReference type="ARBA" id="ARBA00023264"/>
    </source>
</evidence>
<keyword evidence="4 10" id="KW-0808">Transferase</keyword>